<name>A0ACC1NWH8_9HYPO</name>
<protein>
    <submittedName>
        <fullName evidence="1">Uncharacterized protein</fullName>
    </submittedName>
</protein>
<reference evidence="1" key="1">
    <citation type="submission" date="2022-08" db="EMBL/GenBank/DDBJ databases">
        <title>Genome Sequence of Lecanicillium fungicola.</title>
        <authorList>
            <person name="Buettner E."/>
        </authorList>
    </citation>
    <scope>NUCLEOTIDE SEQUENCE</scope>
    <source>
        <strain evidence="1">Babe33</strain>
    </source>
</reference>
<evidence type="ECO:0000313" key="1">
    <source>
        <dbReference type="EMBL" id="KAJ2983682.1"/>
    </source>
</evidence>
<keyword evidence="2" id="KW-1185">Reference proteome</keyword>
<sequence length="80" mass="8325">MIAEVDDGVPDGLSGGTIGVLQEGANLPRTSNLLSVPEPIVGVNSIDVVSNEIPKLIHRARFVTAQRAASAVDAEGRHLI</sequence>
<organism evidence="1 2">
    <name type="scientific">Zarea fungicola</name>
    <dbReference type="NCBI Taxonomy" id="93591"/>
    <lineage>
        <taxon>Eukaryota</taxon>
        <taxon>Fungi</taxon>
        <taxon>Dikarya</taxon>
        <taxon>Ascomycota</taxon>
        <taxon>Pezizomycotina</taxon>
        <taxon>Sordariomycetes</taxon>
        <taxon>Hypocreomycetidae</taxon>
        <taxon>Hypocreales</taxon>
        <taxon>Cordycipitaceae</taxon>
        <taxon>Zarea</taxon>
    </lineage>
</organism>
<accession>A0ACC1NWH8</accession>
<dbReference type="EMBL" id="JANJQO010000020">
    <property type="protein sequence ID" value="KAJ2983682.1"/>
    <property type="molecule type" value="Genomic_DNA"/>
</dbReference>
<proteinExistence type="predicted"/>
<dbReference type="Proteomes" id="UP001143910">
    <property type="component" value="Unassembled WGS sequence"/>
</dbReference>
<evidence type="ECO:0000313" key="2">
    <source>
        <dbReference type="Proteomes" id="UP001143910"/>
    </source>
</evidence>
<comment type="caution">
    <text evidence="1">The sequence shown here is derived from an EMBL/GenBank/DDBJ whole genome shotgun (WGS) entry which is preliminary data.</text>
</comment>
<gene>
    <name evidence="1" type="ORF">NQ176_g521</name>
</gene>